<feature type="transmembrane region" description="Helical" evidence="1">
    <location>
        <begin position="69"/>
        <end position="86"/>
    </location>
</feature>
<evidence type="ECO:0000313" key="2">
    <source>
        <dbReference type="EMBL" id="MDR5654506.1"/>
    </source>
</evidence>
<dbReference type="EMBL" id="JAVKPH010000027">
    <property type="protein sequence ID" value="MDR5654506.1"/>
    <property type="molecule type" value="Genomic_DNA"/>
</dbReference>
<feature type="transmembrane region" description="Helical" evidence="1">
    <location>
        <begin position="102"/>
        <end position="122"/>
    </location>
</feature>
<name>A0ABU1FCD4_9RHOB</name>
<evidence type="ECO:0000256" key="1">
    <source>
        <dbReference type="SAM" id="Phobius"/>
    </source>
</evidence>
<keyword evidence="1" id="KW-1133">Transmembrane helix</keyword>
<evidence type="ECO:0000313" key="3">
    <source>
        <dbReference type="Proteomes" id="UP001247754"/>
    </source>
</evidence>
<accession>A0ABU1FCD4</accession>
<dbReference type="Proteomes" id="UP001247754">
    <property type="component" value="Unassembled WGS sequence"/>
</dbReference>
<protein>
    <submittedName>
        <fullName evidence="2">Uncharacterized protein</fullName>
    </submittedName>
</protein>
<feature type="transmembrane region" description="Helical" evidence="1">
    <location>
        <begin position="42"/>
        <end position="62"/>
    </location>
</feature>
<proteinExistence type="predicted"/>
<sequence>MALAPPAAFVALAALGEWSWASCFHATPQPFGPAIGSMLGLFAHPLPLAGFAPFPALAALWLWRRPRRAAFLVWLALCAALLWMLLPPGSLHDCDRKGTDTFVIPLLLAAVGWLAILIALALTRPARRTAA</sequence>
<dbReference type="RefSeq" id="WP_310458664.1">
    <property type="nucleotide sequence ID" value="NZ_JAVKPH010000027.1"/>
</dbReference>
<comment type="caution">
    <text evidence="2">The sequence shown here is derived from an EMBL/GenBank/DDBJ whole genome shotgun (WGS) entry which is preliminary data.</text>
</comment>
<keyword evidence="1" id="KW-0812">Transmembrane</keyword>
<reference evidence="2 3" key="1">
    <citation type="submission" date="2023-09" db="EMBL/GenBank/DDBJ databases">
        <title>Xinfangfangia sedmenti sp. nov., isolated the sedment.</title>
        <authorList>
            <person name="Xu L."/>
        </authorList>
    </citation>
    <scope>NUCLEOTIDE SEQUENCE [LARGE SCALE GENOMIC DNA]</scope>
    <source>
        <strain evidence="2 3">LG-4</strain>
    </source>
</reference>
<keyword evidence="3" id="KW-1185">Reference proteome</keyword>
<organism evidence="2 3">
    <name type="scientific">Ruixingdingia sedimenti</name>
    <dbReference type="NCBI Taxonomy" id="3073604"/>
    <lineage>
        <taxon>Bacteria</taxon>
        <taxon>Pseudomonadati</taxon>
        <taxon>Pseudomonadota</taxon>
        <taxon>Alphaproteobacteria</taxon>
        <taxon>Rhodobacterales</taxon>
        <taxon>Paracoccaceae</taxon>
        <taxon>Ruixingdingia</taxon>
    </lineage>
</organism>
<gene>
    <name evidence="2" type="ORF">RGD00_17990</name>
</gene>
<keyword evidence="1" id="KW-0472">Membrane</keyword>